<evidence type="ECO:0000313" key="1">
    <source>
        <dbReference type="EMBL" id="GAX86572.1"/>
    </source>
</evidence>
<proteinExistence type="predicted"/>
<accession>A0A250XUH3</accession>
<sequence length="221" mass="24592">MDNLTTAEKDRLSQIRILYQKKLSLGLIQIQQHLTFDSVPQVKRRENSVKIATEPQLPQRYSTRLHKSHMAVPAVSSQTLTPILVVKQETSKSIAGTMQTLNDLVSSAMSVFREDSDDEDTARIQEIVDVLKEGGFTMKAILAKAAIPDERFWDLDTAKQLCLRPAEVKSLVKSTSDLITFMSTQGSSKGPTITPRVLISQDCTLTQQEEPCGEAHVASFF</sequence>
<name>A0A250XUH3_9CHLO</name>
<protein>
    <submittedName>
        <fullName evidence="1">Uncharacterized protein</fullName>
    </submittedName>
</protein>
<keyword evidence="2" id="KW-1185">Reference proteome</keyword>
<organism evidence="1 2">
    <name type="scientific">Chlamydomonas eustigma</name>
    <dbReference type="NCBI Taxonomy" id="1157962"/>
    <lineage>
        <taxon>Eukaryota</taxon>
        <taxon>Viridiplantae</taxon>
        <taxon>Chlorophyta</taxon>
        <taxon>core chlorophytes</taxon>
        <taxon>Chlorophyceae</taxon>
        <taxon>CS clade</taxon>
        <taxon>Chlamydomonadales</taxon>
        <taxon>Chlamydomonadaceae</taxon>
        <taxon>Chlamydomonas</taxon>
    </lineage>
</organism>
<gene>
    <name evidence="1" type="ORF">CEUSTIGMA_g13979.t1</name>
</gene>
<evidence type="ECO:0000313" key="2">
    <source>
        <dbReference type="Proteomes" id="UP000232323"/>
    </source>
</evidence>
<dbReference type="Proteomes" id="UP000232323">
    <property type="component" value="Unassembled WGS sequence"/>
</dbReference>
<dbReference type="AlphaFoldDB" id="A0A250XUH3"/>
<comment type="caution">
    <text evidence="1">The sequence shown here is derived from an EMBL/GenBank/DDBJ whole genome shotgun (WGS) entry which is preliminary data.</text>
</comment>
<dbReference type="EMBL" id="BEGY01000370">
    <property type="protein sequence ID" value="GAX86572.1"/>
    <property type="molecule type" value="Genomic_DNA"/>
</dbReference>
<reference evidence="1 2" key="1">
    <citation type="submission" date="2017-08" db="EMBL/GenBank/DDBJ databases">
        <title>Acidophilic green algal genome provides insights into adaptation to an acidic environment.</title>
        <authorList>
            <person name="Hirooka S."/>
            <person name="Hirose Y."/>
            <person name="Kanesaki Y."/>
            <person name="Higuchi S."/>
            <person name="Fujiwara T."/>
            <person name="Onuma R."/>
            <person name="Era A."/>
            <person name="Ohbayashi R."/>
            <person name="Uzuka A."/>
            <person name="Nozaki H."/>
            <person name="Yoshikawa H."/>
            <person name="Miyagishima S.Y."/>
        </authorList>
    </citation>
    <scope>NUCLEOTIDE SEQUENCE [LARGE SCALE GENOMIC DNA]</scope>
    <source>
        <strain evidence="1 2">NIES-2499</strain>
    </source>
</reference>